<dbReference type="Proteomes" id="UP000606274">
    <property type="component" value="Unassembled WGS sequence"/>
</dbReference>
<dbReference type="AlphaFoldDB" id="A0A8T0AEE9"/>
<proteinExistence type="predicted"/>
<feature type="signal peptide" evidence="2">
    <location>
        <begin position="1"/>
        <end position="16"/>
    </location>
</feature>
<sequence>MFKFVLLLCAVAGFNARPLQYNAPRIQNGGWVIGAPQLVQNGQEYMGNPERAEHHKQSAKVEPQWEVVNMNQKAAPTEERRQGTEPSRRFLVDLNTGLLKEYISEMDRRAEVYIPTYKSEFRQGTQNSRVTLVNTRTGQQLPQLSEMQRRAEPLSEFRQGTEYSEAALMKLRNDQIMERMEFRQGTENSRVTLVNIKTGQKLPRLSEMQRRTKEEAKVETIHQAVLPELRRQGTEPSRHVLVEPNTGLVKEQVNEMERSVSGYEFKQGNENNLVALKNPRNAQMIGKVGKDKNPHTVQDVEDNEVFASSKTAPQESSPFPGSRK</sequence>
<feature type="chain" id="PRO_5035739006" evidence="2">
    <location>
        <begin position="17"/>
        <end position="324"/>
    </location>
</feature>
<feature type="region of interest" description="Disordered" evidence="1">
    <location>
        <begin position="286"/>
        <end position="324"/>
    </location>
</feature>
<evidence type="ECO:0000256" key="2">
    <source>
        <dbReference type="SAM" id="SignalP"/>
    </source>
</evidence>
<accession>A0A8T0AEE9</accession>
<feature type="compositionally biased region" description="Polar residues" evidence="1">
    <location>
        <begin position="306"/>
        <end position="324"/>
    </location>
</feature>
<organism evidence="3 4">
    <name type="scientific">Silurus meridionalis</name>
    <name type="common">Southern catfish</name>
    <name type="synonym">Silurus soldatovi meridionalis</name>
    <dbReference type="NCBI Taxonomy" id="175797"/>
    <lineage>
        <taxon>Eukaryota</taxon>
        <taxon>Metazoa</taxon>
        <taxon>Chordata</taxon>
        <taxon>Craniata</taxon>
        <taxon>Vertebrata</taxon>
        <taxon>Euteleostomi</taxon>
        <taxon>Actinopterygii</taxon>
        <taxon>Neopterygii</taxon>
        <taxon>Teleostei</taxon>
        <taxon>Ostariophysi</taxon>
        <taxon>Siluriformes</taxon>
        <taxon>Siluridae</taxon>
        <taxon>Silurus</taxon>
    </lineage>
</organism>
<evidence type="ECO:0000256" key="1">
    <source>
        <dbReference type="SAM" id="MobiDB-lite"/>
    </source>
</evidence>
<evidence type="ECO:0000313" key="4">
    <source>
        <dbReference type="Proteomes" id="UP000606274"/>
    </source>
</evidence>
<evidence type="ECO:0000313" key="3">
    <source>
        <dbReference type="EMBL" id="KAF7689689.1"/>
    </source>
</evidence>
<dbReference type="EMBL" id="JABFDY010000024">
    <property type="protein sequence ID" value="KAF7689689.1"/>
    <property type="molecule type" value="Genomic_DNA"/>
</dbReference>
<protein>
    <submittedName>
        <fullName evidence="3">Uncharacterized protein</fullName>
    </submittedName>
</protein>
<gene>
    <name evidence="3" type="ORF">HF521_013042</name>
</gene>
<name>A0A8T0AEE9_SILME</name>
<keyword evidence="2" id="KW-0732">Signal</keyword>
<reference evidence="3" key="1">
    <citation type="submission" date="2020-08" db="EMBL/GenBank/DDBJ databases">
        <title>Chromosome-level assembly of Southern catfish (Silurus meridionalis) provides insights into visual adaptation to the nocturnal and benthic lifestyles.</title>
        <authorList>
            <person name="Zhang Y."/>
            <person name="Wang D."/>
            <person name="Peng Z."/>
        </authorList>
    </citation>
    <scope>NUCLEOTIDE SEQUENCE</scope>
    <source>
        <strain evidence="3">SWU-2019-XX</strain>
        <tissue evidence="3">Muscle</tissue>
    </source>
</reference>
<comment type="caution">
    <text evidence="3">The sequence shown here is derived from an EMBL/GenBank/DDBJ whole genome shotgun (WGS) entry which is preliminary data.</text>
</comment>
<keyword evidence="4" id="KW-1185">Reference proteome</keyword>